<feature type="transmembrane region" description="Helical" evidence="1">
    <location>
        <begin position="264"/>
        <end position="288"/>
    </location>
</feature>
<dbReference type="PANTHER" id="PTHR23028:SF134">
    <property type="entry name" value="PUTATIVE (AFU_ORTHOLOGUE AFUA_4G08520)-RELATED"/>
    <property type="match status" value="1"/>
</dbReference>
<keyword evidence="4" id="KW-1185">Reference proteome</keyword>
<keyword evidence="1" id="KW-0812">Transmembrane</keyword>
<dbReference type="Proteomes" id="UP001151088">
    <property type="component" value="Unassembled WGS sequence"/>
</dbReference>
<evidence type="ECO:0000256" key="1">
    <source>
        <dbReference type="SAM" id="Phobius"/>
    </source>
</evidence>
<feature type="transmembrane region" description="Helical" evidence="1">
    <location>
        <begin position="235"/>
        <end position="252"/>
    </location>
</feature>
<gene>
    <name evidence="3" type="ORF">NVS89_11005</name>
</gene>
<protein>
    <submittedName>
        <fullName evidence="3">Acyltransferase</fullName>
    </submittedName>
</protein>
<feature type="transmembrane region" description="Helical" evidence="1">
    <location>
        <begin position="123"/>
        <end position="141"/>
    </location>
</feature>
<feature type="transmembrane region" description="Helical" evidence="1">
    <location>
        <begin position="65"/>
        <end position="86"/>
    </location>
</feature>
<feature type="transmembrane region" description="Helical" evidence="1">
    <location>
        <begin position="25"/>
        <end position="44"/>
    </location>
</feature>
<dbReference type="GO" id="GO:0016747">
    <property type="term" value="F:acyltransferase activity, transferring groups other than amino-acyl groups"/>
    <property type="evidence" value="ECO:0007669"/>
    <property type="project" value="InterPro"/>
</dbReference>
<name>A0A9X2PBA2_9HYPH</name>
<dbReference type="Pfam" id="PF01757">
    <property type="entry name" value="Acyl_transf_3"/>
    <property type="match status" value="1"/>
</dbReference>
<reference evidence="3" key="1">
    <citation type="submission" date="2022-08" db="EMBL/GenBank/DDBJ databases">
        <authorList>
            <person name="Li F."/>
        </authorList>
    </citation>
    <scope>NUCLEOTIDE SEQUENCE</scope>
    <source>
        <strain evidence="3">MQZ15Z-1</strain>
    </source>
</reference>
<feature type="transmembrane region" description="Helical" evidence="1">
    <location>
        <begin position="294"/>
        <end position="313"/>
    </location>
</feature>
<sequence length="346" mass="37438">MRGFAALLVVVYHLQQYFPGRVIPGYLAVDLFFALSGFVIALNYSHRLAAGLSVPRFVEARLVRLFPLFLAGWMLGSAKQIVGHLIGDERAMAWPRLAVALVSNLLMLPTPASPVLFPLNGPAWSLFFEMVVNILFALALCRARGREIVAVAAIAAVYLVATIGAPEYFNVGWSWETALGGLARALYSFSVGILIFRFLDIGSRRVSPLSALVVVLMIAPMALALPQGVRPEGELAFVLVLFPLLVIAGARYEMMPALQGTADLLGDLSYPIYAIRWPLIALMGPILAKARLGIAASCLVYVATIVALGYLVARFFDAPVRRWVGDQLKARSSPTRTPPSSAVDVA</sequence>
<evidence type="ECO:0000259" key="2">
    <source>
        <dbReference type="Pfam" id="PF01757"/>
    </source>
</evidence>
<feature type="transmembrane region" description="Helical" evidence="1">
    <location>
        <begin position="148"/>
        <end position="169"/>
    </location>
</feature>
<evidence type="ECO:0000313" key="3">
    <source>
        <dbReference type="EMBL" id="MCS0495627.1"/>
    </source>
</evidence>
<dbReference type="RefSeq" id="WP_258732788.1">
    <property type="nucleotide sequence ID" value="NZ_JANTHZ010000004.1"/>
</dbReference>
<keyword evidence="3" id="KW-0012">Acyltransferase</keyword>
<feature type="transmembrane region" description="Helical" evidence="1">
    <location>
        <begin position="181"/>
        <end position="199"/>
    </location>
</feature>
<dbReference type="InterPro" id="IPR050879">
    <property type="entry name" value="Acyltransferase_3"/>
</dbReference>
<dbReference type="AlphaFoldDB" id="A0A9X2PBA2"/>
<accession>A0A9X2PBA2</accession>
<dbReference type="EMBL" id="JANTHZ010000004">
    <property type="protein sequence ID" value="MCS0495627.1"/>
    <property type="molecule type" value="Genomic_DNA"/>
</dbReference>
<evidence type="ECO:0000313" key="4">
    <source>
        <dbReference type="Proteomes" id="UP001151088"/>
    </source>
</evidence>
<organism evidence="3 4">
    <name type="scientific">Ancylobacter mangrovi</name>
    <dbReference type="NCBI Taxonomy" id="2972472"/>
    <lineage>
        <taxon>Bacteria</taxon>
        <taxon>Pseudomonadati</taxon>
        <taxon>Pseudomonadota</taxon>
        <taxon>Alphaproteobacteria</taxon>
        <taxon>Hyphomicrobiales</taxon>
        <taxon>Xanthobacteraceae</taxon>
        <taxon>Ancylobacter</taxon>
    </lineage>
</organism>
<dbReference type="InterPro" id="IPR002656">
    <property type="entry name" value="Acyl_transf_3_dom"/>
</dbReference>
<keyword evidence="1" id="KW-1133">Transmembrane helix</keyword>
<keyword evidence="1" id="KW-0472">Membrane</keyword>
<feature type="transmembrane region" description="Helical" evidence="1">
    <location>
        <begin position="211"/>
        <end position="229"/>
    </location>
</feature>
<dbReference type="PANTHER" id="PTHR23028">
    <property type="entry name" value="ACETYLTRANSFERASE"/>
    <property type="match status" value="1"/>
</dbReference>
<proteinExistence type="predicted"/>
<keyword evidence="3" id="KW-0808">Transferase</keyword>
<comment type="caution">
    <text evidence="3">The sequence shown here is derived from an EMBL/GenBank/DDBJ whole genome shotgun (WGS) entry which is preliminary data.</text>
</comment>
<feature type="domain" description="Acyltransferase 3" evidence="2">
    <location>
        <begin position="1"/>
        <end position="307"/>
    </location>
</feature>